<dbReference type="STRING" id="1469144.LI90_2301"/>
<keyword evidence="3" id="KW-1185">Reference proteome</keyword>
<organism evidence="2 3">
    <name type="scientific">Carbonactinospora thermoautotrophica</name>
    <dbReference type="NCBI Taxonomy" id="1469144"/>
    <lineage>
        <taxon>Bacteria</taxon>
        <taxon>Bacillati</taxon>
        <taxon>Actinomycetota</taxon>
        <taxon>Actinomycetes</taxon>
        <taxon>Kitasatosporales</taxon>
        <taxon>Carbonactinosporaceae</taxon>
        <taxon>Carbonactinospora</taxon>
    </lineage>
</organism>
<evidence type="ECO:0000313" key="2">
    <source>
        <dbReference type="EMBL" id="KWX01273.1"/>
    </source>
</evidence>
<evidence type="ECO:0000313" key="3">
    <source>
        <dbReference type="Proteomes" id="UP000070188"/>
    </source>
</evidence>
<dbReference type="Proteomes" id="UP000070188">
    <property type="component" value="Unassembled WGS sequence"/>
</dbReference>
<keyword evidence="1" id="KW-1133">Transmembrane helix</keyword>
<evidence type="ECO:0000256" key="1">
    <source>
        <dbReference type="SAM" id="Phobius"/>
    </source>
</evidence>
<dbReference type="RefSeq" id="WP_066887652.1">
    <property type="nucleotide sequence ID" value="NZ_JYIJ01000010.1"/>
</dbReference>
<dbReference type="PATRIC" id="fig|1469144.10.peg.2500"/>
<dbReference type="InterPro" id="IPR018719">
    <property type="entry name" value="DUF2243_membrane"/>
</dbReference>
<protein>
    <recommendedName>
        <fullName evidence="4">DUF2243 domain-containing protein</fullName>
    </recommendedName>
</protein>
<feature type="transmembrane region" description="Helical" evidence="1">
    <location>
        <begin position="18"/>
        <end position="40"/>
    </location>
</feature>
<dbReference type="AlphaFoldDB" id="A0A132MTW1"/>
<dbReference type="Pfam" id="PF10002">
    <property type="entry name" value="DUF2243"/>
    <property type="match status" value="1"/>
</dbReference>
<keyword evidence="1" id="KW-0472">Membrane</keyword>
<name>A0A132MTW1_9ACTN</name>
<evidence type="ECO:0008006" key="4">
    <source>
        <dbReference type="Google" id="ProtNLM"/>
    </source>
</evidence>
<dbReference type="EMBL" id="LAXD01000001">
    <property type="protein sequence ID" value="KWX01273.1"/>
    <property type="molecule type" value="Genomic_DNA"/>
</dbReference>
<reference evidence="3" key="1">
    <citation type="submission" date="2015-04" db="EMBL/GenBank/DDBJ databases">
        <title>Physiological reanalysis, assessment of diazotrophy, and genome sequences of multiple isolates of Streptomyces thermoautotrophicus.</title>
        <authorList>
            <person name="MacKellar D.C."/>
            <person name="Lieber L."/>
            <person name="Norman J."/>
            <person name="Bolger A."/>
            <person name="Tobin C."/>
            <person name="Murray J.W."/>
            <person name="Chang R."/>
            <person name="Ford T."/>
            <person name="Nguyen P.Q."/>
            <person name="Woodward J."/>
            <person name="Permingeat H."/>
            <person name="Joshi N.S."/>
            <person name="Silver P.A."/>
            <person name="Usadel B."/>
            <person name="Rutherford A.W."/>
            <person name="Friesen M."/>
            <person name="Prell J."/>
        </authorList>
    </citation>
    <scope>NUCLEOTIDE SEQUENCE [LARGE SCALE GENOMIC DNA]</scope>
    <source>
        <strain evidence="3">H1</strain>
    </source>
</reference>
<keyword evidence="1" id="KW-0812">Transmembrane</keyword>
<proteinExistence type="predicted"/>
<accession>A0A132MTW1</accession>
<gene>
    <name evidence="2" type="ORF">LI90_2301</name>
</gene>
<comment type="caution">
    <text evidence="2">The sequence shown here is derived from an EMBL/GenBank/DDBJ whole genome shotgun (WGS) entry which is preliminary data.</text>
</comment>
<sequence length="72" mass="7467">MAHGQITTAEQVATRSSVLGLLIGFGLGGFVDGILLDQILQWHHMLSSTRAYPPTTLGGLQLTTACSTSAPG</sequence>